<proteinExistence type="predicted"/>
<accession>A0A9Q0K415</accession>
<dbReference type="EMBL" id="JAMYWD010000009">
    <property type="protein sequence ID" value="KAJ4960678.1"/>
    <property type="molecule type" value="Genomic_DNA"/>
</dbReference>
<dbReference type="Proteomes" id="UP001141806">
    <property type="component" value="Unassembled WGS sequence"/>
</dbReference>
<evidence type="ECO:0000313" key="1">
    <source>
        <dbReference type="EMBL" id="KAJ4960678.1"/>
    </source>
</evidence>
<name>A0A9Q0K415_9MAGN</name>
<organism evidence="1 2">
    <name type="scientific">Protea cynaroides</name>
    <dbReference type="NCBI Taxonomy" id="273540"/>
    <lineage>
        <taxon>Eukaryota</taxon>
        <taxon>Viridiplantae</taxon>
        <taxon>Streptophyta</taxon>
        <taxon>Embryophyta</taxon>
        <taxon>Tracheophyta</taxon>
        <taxon>Spermatophyta</taxon>
        <taxon>Magnoliopsida</taxon>
        <taxon>Proteales</taxon>
        <taxon>Proteaceae</taxon>
        <taxon>Protea</taxon>
    </lineage>
</organism>
<comment type="caution">
    <text evidence="1">The sequence shown here is derived from an EMBL/GenBank/DDBJ whole genome shotgun (WGS) entry which is preliminary data.</text>
</comment>
<reference evidence="1" key="1">
    <citation type="journal article" date="2023" name="Plant J.">
        <title>The genome of the king protea, Protea cynaroides.</title>
        <authorList>
            <person name="Chang J."/>
            <person name="Duong T.A."/>
            <person name="Schoeman C."/>
            <person name="Ma X."/>
            <person name="Roodt D."/>
            <person name="Barker N."/>
            <person name="Li Z."/>
            <person name="Van de Peer Y."/>
            <person name="Mizrachi E."/>
        </authorList>
    </citation>
    <scope>NUCLEOTIDE SEQUENCE</scope>
    <source>
        <tissue evidence="1">Young leaves</tissue>
    </source>
</reference>
<sequence length="121" mass="14137">MKREKAIKIFHSIELCLSSVSFEDLRGSRVVFRSCPSTFHNFSCWEIWQSSSTVLQPQLKRLLVLAHVLVFFIHVNHKGTRASLYVYTNTNNSEQRAYFTPEMRFAYLLGLNGFIQCGEKW</sequence>
<evidence type="ECO:0000313" key="2">
    <source>
        <dbReference type="Proteomes" id="UP001141806"/>
    </source>
</evidence>
<gene>
    <name evidence="1" type="ORF">NE237_020588</name>
</gene>
<dbReference type="AlphaFoldDB" id="A0A9Q0K415"/>
<protein>
    <submittedName>
        <fullName evidence="1">Uncharacterized protein</fullName>
    </submittedName>
</protein>
<keyword evidence="2" id="KW-1185">Reference proteome</keyword>